<proteinExistence type="inferred from homology"/>
<dbReference type="InterPro" id="IPR010636">
    <property type="entry name" value="Class_II_hydrophobin"/>
</dbReference>
<dbReference type="GO" id="GO:0005576">
    <property type="term" value="C:extracellular region"/>
    <property type="evidence" value="ECO:0007669"/>
    <property type="project" value="InterPro"/>
</dbReference>
<feature type="chain" id="PRO_5041905459" evidence="4">
    <location>
        <begin position="18"/>
        <end position="99"/>
    </location>
</feature>
<dbReference type="Gene3D" id="3.20.120.10">
    <property type="entry name" value="Hydrophobin"/>
    <property type="match status" value="1"/>
</dbReference>
<feature type="signal peptide" evidence="4">
    <location>
        <begin position="1"/>
        <end position="17"/>
    </location>
</feature>
<dbReference type="PANTHER" id="PTHR42341">
    <property type="entry name" value="HYDROPHOBIN"/>
    <property type="match status" value="1"/>
</dbReference>
<evidence type="ECO:0000256" key="1">
    <source>
        <dbReference type="ARBA" id="ARBA00004196"/>
    </source>
</evidence>
<gene>
    <name evidence="5" type="ORF">FTOL_12816</name>
</gene>
<keyword evidence="6" id="KW-1185">Reference proteome</keyword>
<evidence type="ECO:0000256" key="2">
    <source>
        <dbReference type="ARBA" id="ARBA00009576"/>
    </source>
</evidence>
<dbReference type="InterPro" id="IPR036686">
    <property type="entry name" value="Class_II_Hydrophobin_sf"/>
</dbReference>
<dbReference type="Proteomes" id="UP001187734">
    <property type="component" value="Unassembled WGS sequence"/>
</dbReference>
<evidence type="ECO:0000313" key="6">
    <source>
        <dbReference type="Proteomes" id="UP001187734"/>
    </source>
</evidence>
<comment type="similarity">
    <text evidence="2">Belongs to the cerato-ulmin hydrophobin family.</text>
</comment>
<comment type="subcellular location">
    <subcellularLocation>
        <location evidence="1">Cell envelope</location>
    </subcellularLocation>
</comment>
<dbReference type="PANTHER" id="PTHR42341:SF1">
    <property type="entry name" value="HYDROPHOBIN"/>
    <property type="match status" value="1"/>
</dbReference>
<dbReference type="CDD" id="cd23508">
    <property type="entry name" value="hydrophobin_II"/>
    <property type="match status" value="1"/>
</dbReference>
<protein>
    <submittedName>
        <fullName evidence="5">Related to trihydrophobin</fullName>
    </submittedName>
</protein>
<sequence>MQFYAIVSLFLAGTAYAMPATAPGYDACPDGGLFGNPQCCDVDLIGVLSAECRSPTKTPKDAKHFQEICAKSGQRARCCAAAEVLEFGVLCQKPVGVAA</sequence>
<dbReference type="EMBL" id="ONZP01000653">
    <property type="protein sequence ID" value="SPJ88921.1"/>
    <property type="molecule type" value="Genomic_DNA"/>
</dbReference>
<accession>A0AAE8MME8</accession>
<reference evidence="5" key="1">
    <citation type="submission" date="2018-03" db="EMBL/GenBank/DDBJ databases">
        <authorList>
            <person name="Guldener U."/>
        </authorList>
    </citation>
    <scope>NUCLEOTIDE SEQUENCE</scope>
</reference>
<dbReference type="SUPFAM" id="SSF101751">
    <property type="entry name" value="Hydrophobin II, HfbII"/>
    <property type="match status" value="1"/>
</dbReference>
<dbReference type="AlphaFoldDB" id="A0AAE8MME8"/>
<evidence type="ECO:0000256" key="4">
    <source>
        <dbReference type="SAM" id="SignalP"/>
    </source>
</evidence>
<keyword evidence="3" id="KW-1015">Disulfide bond</keyword>
<keyword evidence="4" id="KW-0732">Signal</keyword>
<organism evidence="5 6">
    <name type="scientific">Fusarium torulosum</name>
    <dbReference type="NCBI Taxonomy" id="33205"/>
    <lineage>
        <taxon>Eukaryota</taxon>
        <taxon>Fungi</taxon>
        <taxon>Dikarya</taxon>
        <taxon>Ascomycota</taxon>
        <taxon>Pezizomycotina</taxon>
        <taxon>Sordariomycetes</taxon>
        <taxon>Hypocreomycetidae</taxon>
        <taxon>Hypocreales</taxon>
        <taxon>Nectriaceae</taxon>
        <taxon>Fusarium</taxon>
    </lineage>
</organism>
<evidence type="ECO:0000313" key="5">
    <source>
        <dbReference type="EMBL" id="SPJ88921.1"/>
    </source>
</evidence>
<comment type="caution">
    <text evidence="5">The sequence shown here is derived from an EMBL/GenBank/DDBJ whole genome shotgun (WGS) entry which is preliminary data.</text>
</comment>
<evidence type="ECO:0000256" key="3">
    <source>
        <dbReference type="ARBA" id="ARBA00023157"/>
    </source>
</evidence>
<dbReference type="Pfam" id="PF06766">
    <property type="entry name" value="Hydrophobin_2"/>
    <property type="match status" value="1"/>
</dbReference>
<name>A0AAE8MME8_9HYPO</name>